<dbReference type="OrthoDB" id="1093at2759"/>
<dbReference type="GO" id="GO:0005634">
    <property type="term" value="C:nucleus"/>
    <property type="evidence" value="ECO:0007669"/>
    <property type="project" value="TreeGrafter"/>
</dbReference>
<evidence type="ECO:0000259" key="3">
    <source>
        <dbReference type="PROSITE" id="PS50250"/>
    </source>
</evidence>
<dbReference type="GO" id="GO:0005829">
    <property type="term" value="C:cytosol"/>
    <property type="evidence" value="ECO:0007669"/>
    <property type="project" value="TreeGrafter"/>
</dbReference>
<evidence type="ECO:0000313" key="4">
    <source>
        <dbReference type="EMBL" id="KAF4662103.1"/>
    </source>
</evidence>
<protein>
    <recommendedName>
        <fullName evidence="3">PCI domain-containing protein</fullName>
    </recommendedName>
</protein>
<dbReference type="PANTHER" id="PTHR10539:SF0">
    <property type="entry name" value="26S PROTEASOME NON-ATPASE REGULATORY SUBUNIT 13"/>
    <property type="match status" value="1"/>
</dbReference>
<dbReference type="Proteomes" id="UP000591131">
    <property type="component" value="Unassembled WGS sequence"/>
</dbReference>
<evidence type="ECO:0000313" key="5">
    <source>
        <dbReference type="Proteomes" id="UP000591131"/>
    </source>
</evidence>
<dbReference type="GO" id="GO:0005198">
    <property type="term" value="F:structural molecule activity"/>
    <property type="evidence" value="ECO:0007669"/>
    <property type="project" value="TreeGrafter"/>
</dbReference>
<keyword evidence="5" id="KW-1185">Reference proteome</keyword>
<dbReference type="PROSITE" id="PS50250">
    <property type="entry name" value="PCI"/>
    <property type="match status" value="1"/>
</dbReference>
<dbReference type="Pfam" id="PF01399">
    <property type="entry name" value="PCI"/>
    <property type="match status" value="1"/>
</dbReference>
<gene>
    <name evidence="4" type="ORF">FOL47_006393</name>
</gene>
<proteinExistence type="inferred from homology"/>
<accession>A0A7J6LS94</accession>
<dbReference type="InterPro" id="IPR000717">
    <property type="entry name" value="PCI_dom"/>
</dbReference>
<dbReference type="InterPro" id="IPR035298">
    <property type="entry name" value="PSMD13"/>
</dbReference>
<dbReference type="InterPro" id="IPR054179">
    <property type="entry name" value="PSD13_N"/>
</dbReference>
<sequence>MSSPSNNTIPDTSYLDSLRGQVPEDDLNKLRDYASKKLYHQLTVECLSVVRNDEAWPLGGKTKEEFWNKFVDQFSSKMNTVVMLELLDQVAESMPAADGLKLTEKYGELVGKSSKDAQVAYDSQKAIALVRAGDMKQARDILDTVEGHLEDIDWSYGIDPAARSSYHRAAAFMYQEKNDPPSFYRESMRYLLYTPLAAIPEKERGPLAFKIAVAALISPKEFSYGDLLQQPLFSEFLPTCEQYAWIMDFVKALHDGVFAKFDQAVVDHKAKWEAVPELKRAMQFDLKHKMSLSAMMEMAFQRPKKQRSSISFVDIAKACRVNEGEVEDIFRKTMCAGLIKGSIDEVSRTVKVTWVKPRVLDMQRLELLKFRLEGWSQQSTQLLQDVEELTPELLVS</sequence>
<reference evidence="4 5" key="1">
    <citation type="submission" date="2020-04" db="EMBL/GenBank/DDBJ databases">
        <title>Perkinsus chesapeaki whole genome sequence.</title>
        <authorList>
            <person name="Bogema D.R."/>
        </authorList>
    </citation>
    <scope>NUCLEOTIDE SEQUENCE [LARGE SCALE GENOMIC DNA]</scope>
    <source>
        <strain evidence="4">ATCC PRA-425</strain>
    </source>
</reference>
<comment type="caution">
    <text evidence="4">The sequence shown here is derived from an EMBL/GenBank/DDBJ whole genome shotgun (WGS) entry which is preliminary data.</text>
</comment>
<organism evidence="4 5">
    <name type="scientific">Perkinsus chesapeaki</name>
    <name type="common">Clam parasite</name>
    <name type="synonym">Perkinsus andrewsi</name>
    <dbReference type="NCBI Taxonomy" id="330153"/>
    <lineage>
        <taxon>Eukaryota</taxon>
        <taxon>Sar</taxon>
        <taxon>Alveolata</taxon>
        <taxon>Perkinsozoa</taxon>
        <taxon>Perkinsea</taxon>
        <taxon>Perkinsida</taxon>
        <taxon>Perkinsidae</taxon>
        <taxon>Perkinsus</taxon>
    </lineage>
</organism>
<evidence type="ECO:0000256" key="2">
    <source>
        <dbReference type="ARBA" id="ARBA00022942"/>
    </source>
</evidence>
<comment type="similarity">
    <text evidence="1">Belongs to the proteasome subunit S11 family.</text>
</comment>
<dbReference type="GO" id="GO:0006511">
    <property type="term" value="P:ubiquitin-dependent protein catabolic process"/>
    <property type="evidence" value="ECO:0007669"/>
    <property type="project" value="TreeGrafter"/>
</dbReference>
<dbReference type="InterPro" id="IPR036390">
    <property type="entry name" value="WH_DNA-bd_sf"/>
</dbReference>
<dbReference type="PANTHER" id="PTHR10539">
    <property type="entry name" value="26S PROTEASOME NON-ATPASE REGULATORY SUBUNIT 13"/>
    <property type="match status" value="1"/>
</dbReference>
<dbReference type="Pfam" id="PF22037">
    <property type="entry name" value="PSD13_N"/>
    <property type="match status" value="1"/>
</dbReference>
<dbReference type="SUPFAM" id="SSF46785">
    <property type="entry name" value="Winged helix' DNA-binding domain"/>
    <property type="match status" value="1"/>
</dbReference>
<dbReference type="GO" id="GO:0008541">
    <property type="term" value="C:proteasome regulatory particle, lid subcomplex"/>
    <property type="evidence" value="ECO:0007669"/>
    <property type="project" value="TreeGrafter"/>
</dbReference>
<feature type="domain" description="PCI" evidence="3">
    <location>
        <begin position="180"/>
        <end position="357"/>
    </location>
</feature>
<keyword evidence="2" id="KW-0647">Proteasome</keyword>
<name>A0A7J6LS94_PERCH</name>
<dbReference type="AlphaFoldDB" id="A0A7J6LS94"/>
<evidence type="ECO:0000256" key="1">
    <source>
        <dbReference type="ARBA" id="ARBA00006207"/>
    </source>
</evidence>
<dbReference type="EMBL" id="JAAPAO010000356">
    <property type="protein sequence ID" value="KAF4662103.1"/>
    <property type="molecule type" value="Genomic_DNA"/>
</dbReference>
<dbReference type="SMART" id="SM00088">
    <property type="entry name" value="PINT"/>
    <property type="match status" value="1"/>
</dbReference>